<keyword evidence="5 7" id="KW-1133">Transmembrane helix</keyword>
<keyword evidence="4 7" id="KW-0812">Transmembrane</keyword>
<evidence type="ECO:0000313" key="8">
    <source>
        <dbReference type="EMBL" id="BAP57490.1"/>
    </source>
</evidence>
<evidence type="ECO:0000313" key="9">
    <source>
        <dbReference type="Proteomes" id="UP000031623"/>
    </source>
</evidence>
<dbReference type="Proteomes" id="UP000031623">
    <property type="component" value="Chromosome"/>
</dbReference>
<keyword evidence="3" id="KW-1003">Cell membrane</keyword>
<dbReference type="OrthoDB" id="5297929at2"/>
<evidence type="ECO:0000256" key="1">
    <source>
        <dbReference type="ARBA" id="ARBA00004651"/>
    </source>
</evidence>
<keyword evidence="2" id="KW-0813">Transport</keyword>
<keyword evidence="9" id="KW-1185">Reference proteome</keyword>
<sequence length="220" mass="25142">MNFSLVLIPPTALWVGHLLYLFILGLAIQKAPWYHWKEAKDIHVLLGSWVFLWLIWHMRAGVTPGMEFHLLLVTTLTLMFGWPFAILGTSVAQLGLTLEGQAEWATFSLNTLCNGIIPIGVTYGIYWLVYWWLPKHFFVYIYITAFAGSALALLASRLIGMGILLMSGHYDPNQLSEESWFIVVMLFPEAFINGLLMTVLVVYRPEWVSSFSDQRYLHGK</sequence>
<dbReference type="STRING" id="40754.THII_3193"/>
<feature type="transmembrane region" description="Helical" evidence="7">
    <location>
        <begin position="39"/>
        <end position="56"/>
    </location>
</feature>
<dbReference type="Pfam" id="PF01891">
    <property type="entry name" value="CbiM"/>
    <property type="match status" value="1"/>
</dbReference>
<feature type="transmembrane region" description="Helical" evidence="7">
    <location>
        <begin position="180"/>
        <end position="203"/>
    </location>
</feature>
<reference evidence="8 9" key="1">
    <citation type="journal article" date="2014" name="ISME J.">
        <title>Ecophysiology of Thioploca ingrica as revealed by the complete genome sequence supplemented with proteomic evidence.</title>
        <authorList>
            <person name="Kojima H."/>
            <person name="Ogura Y."/>
            <person name="Yamamoto N."/>
            <person name="Togashi T."/>
            <person name="Mori H."/>
            <person name="Watanabe T."/>
            <person name="Nemoto F."/>
            <person name="Kurokawa K."/>
            <person name="Hayashi T."/>
            <person name="Fukui M."/>
        </authorList>
    </citation>
    <scope>NUCLEOTIDE SEQUENCE [LARGE SCALE GENOMIC DNA]</scope>
</reference>
<evidence type="ECO:0000256" key="2">
    <source>
        <dbReference type="ARBA" id="ARBA00022448"/>
    </source>
</evidence>
<dbReference type="GO" id="GO:0005886">
    <property type="term" value="C:plasma membrane"/>
    <property type="evidence" value="ECO:0007669"/>
    <property type="project" value="UniProtKB-SubCell"/>
</dbReference>
<feature type="transmembrane region" description="Helical" evidence="7">
    <location>
        <begin position="112"/>
        <end position="133"/>
    </location>
</feature>
<protein>
    <submittedName>
        <fullName evidence="8">Putative membrane protein</fullName>
    </submittedName>
</protein>
<keyword evidence="6 7" id="KW-0472">Membrane</keyword>
<feature type="transmembrane region" description="Helical" evidence="7">
    <location>
        <begin position="139"/>
        <end position="159"/>
    </location>
</feature>
<dbReference type="GO" id="GO:0000041">
    <property type="term" value="P:transition metal ion transport"/>
    <property type="evidence" value="ECO:0007669"/>
    <property type="project" value="InterPro"/>
</dbReference>
<dbReference type="HOGENOM" id="CLU_081268_1_0_6"/>
<evidence type="ECO:0000256" key="3">
    <source>
        <dbReference type="ARBA" id="ARBA00022475"/>
    </source>
</evidence>
<dbReference type="AlphaFoldDB" id="A0A090APP0"/>
<accession>A0A090APP0</accession>
<gene>
    <name evidence="8" type="ORF">THII_3193</name>
</gene>
<dbReference type="EMBL" id="AP014633">
    <property type="protein sequence ID" value="BAP57490.1"/>
    <property type="molecule type" value="Genomic_DNA"/>
</dbReference>
<evidence type="ECO:0000256" key="7">
    <source>
        <dbReference type="SAM" id="Phobius"/>
    </source>
</evidence>
<dbReference type="KEGG" id="tig:THII_3193"/>
<dbReference type="InterPro" id="IPR002751">
    <property type="entry name" value="CbiM/NikMN"/>
</dbReference>
<comment type="subcellular location">
    <subcellularLocation>
        <location evidence="1">Cell membrane</location>
        <topology evidence="1">Multi-pass membrane protein</topology>
    </subcellularLocation>
</comment>
<evidence type="ECO:0000256" key="4">
    <source>
        <dbReference type="ARBA" id="ARBA00022692"/>
    </source>
</evidence>
<name>A0A090APP0_9GAMM</name>
<feature type="transmembrane region" description="Helical" evidence="7">
    <location>
        <begin position="68"/>
        <end position="91"/>
    </location>
</feature>
<feature type="transmembrane region" description="Helical" evidence="7">
    <location>
        <begin position="6"/>
        <end position="27"/>
    </location>
</feature>
<proteinExistence type="predicted"/>
<evidence type="ECO:0000256" key="6">
    <source>
        <dbReference type="ARBA" id="ARBA00023136"/>
    </source>
</evidence>
<evidence type="ECO:0000256" key="5">
    <source>
        <dbReference type="ARBA" id="ARBA00022989"/>
    </source>
</evidence>
<organism evidence="8 9">
    <name type="scientific">Thioploca ingrica</name>
    <dbReference type="NCBI Taxonomy" id="40754"/>
    <lineage>
        <taxon>Bacteria</taxon>
        <taxon>Pseudomonadati</taxon>
        <taxon>Pseudomonadota</taxon>
        <taxon>Gammaproteobacteria</taxon>
        <taxon>Thiotrichales</taxon>
        <taxon>Thiotrichaceae</taxon>
        <taxon>Thioploca</taxon>
    </lineage>
</organism>
<dbReference type="Gene3D" id="1.10.1760.20">
    <property type="match status" value="1"/>
</dbReference>